<evidence type="ECO:0000259" key="1">
    <source>
        <dbReference type="PROSITE" id="PS50943"/>
    </source>
</evidence>
<dbReference type="Pfam" id="PF01381">
    <property type="entry name" value="HTH_3"/>
    <property type="match status" value="1"/>
</dbReference>
<dbReference type="Gene3D" id="1.10.260.40">
    <property type="entry name" value="lambda repressor-like DNA-binding domains"/>
    <property type="match status" value="1"/>
</dbReference>
<dbReference type="InterPro" id="IPR001387">
    <property type="entry name" value="Cro/C1-type_HTH"/>
</dbReference>
<name>A0A1U7IYW0_9CYAN</name>
<evidence type="ECO:0000313" key="3">
    <source>
        <dbReference type="Proteomes" id="UP000185557"/>
    </source>
</evidence>
<dbReference type="SMART" id="SM00530">
    <property type="entry name" value="HTH_XRE"/>
    <property type="match status" value="1"/>
</dbReference>
<dbReference type="CDD" id="cd00093">
    <property type="entry name" value="HTH_XRE"/>
    <property type="match status" value="1"/>
</dbReference>
<dbReference type="OrthoDB" id="465744at2"/>
<evidence type="ECO:0000313" key="2">
    <source>
        <dbReference type="EMBL" id="OKH44096.1"/>
    </source>
</evidence>
<keyword evidence="3" id="KW-1185">Reference proteome</keyword>
<dbReference type="SUPFAM" id="SSF47413">
    <property type="entry name" value="lambda repressor-like DNA-binding domains"/>
    <property type="match status" value="1"/>
</dbReference>
<dbReference type="RefSeq" id="WP_073610882.1">
    <property type="nucleotide sequence ID" value="NZ_MRCG01000026.1"/>
</dbReference>
<dbReference type="STRING" id="549789.NIES30_23495"/>
<dbReference type="PROSITE" id="PS50943">
    <property type="entry name" value="HTH_CROC1"/>
    <property type="match status" value="1"/>
</dbReference>
<dbReference type="AlphaFoldDB" id="A0A1U7IYW0"/>
<accession>A0A1U7IYW0</accession>
<reference evidence="2 3" key="1">
    <citation type="submission" date="2016-11" db="EMBL/GenBank/DDBJ databases">
        <title>Draft Genome Sequences of Nine Cyanobacterial Strains from Diverse Habitats.</title>
        <authorList>
            <person name="Zhu T."/>
            <person name="Hou S."/>
            <person name="Lu X."/>
            <person name="Hess W.R."/>
        </authorList>
    </citation>
    <scope>NUCLEOTIDE SEQUENCE [LARGE SCALE GENOMIC DNA]</scope>
    <source>
        <strain evidence="2 3">NIES-30</strain>
    </source>
</reference>
<dbReference type="EMBL" id="MRCG01000026">
    <property type="protein sequence ID" value="OKH44096.1"/>
    <property type="molecule type" value="Genomic_DNA"/>
</dbReference>
<protein>
    <submittedName>
        <fullName evidence="2">Transcriptional regulator</fullName>
    </submittedName>
</protein>
<organism evidence="2 3">
    <name type="scientific">Phormidium tenue NIES-30</name>
    <dbReference type="NCBI Taxonomy" id="549789"/>
    <lineage>
        <taxon>Bacteria</taxon>
        <taxon>Bacillati</taxon>
        <taxon>Cyanobacteriota</taxon>
        <taxon>Cyanophyceae</taxon>
        <taxon>Oscillatoriophycideae</taxon>
        <taxon>Oscillatoriales</taxon>
        <taxon>Oscillatoriaceae</taxon>
        <taxon>Phormidium</taxon>
    </lineage>
</organism>
<proteinExistence type="predicted"/>
<dbReference type="GO" id="GO:0003677">
    <property type="term" value="F:DNA binding"/>
    <property type="evidence" value="ECO:0007669"/>
    <property type="project" value="InterPro"/>
</dbReference>
<comment type="caution">
    <text evidence="2">The sequence shown here is derived from an EMBL/GenBank/DDBJ whole genome shotgun (WGS) entry which is preliminary data.</text>
</comment>
<gene>
    <name evidence="2" type="ORF">NIES30_23495</name>
</gene>
<sequence>MGKAGYVLKQVLEQYGITQYRFAATMGVGRNSVYRWCSGKIDPTGDTILDIVRVLKTMSSEAAETFVNQYISSELDE</sequence>
<dbReference type="InterPro" id="IPR010982">
    <property type="entry name" value="Lambda_DNA-bd_dom_sf"/>
</dbReference>
<dbReference type="Proteomes" id="UP000185557">
    <property type="component" value="Unassembled WGS sequence"/>
</dbReference>
<feature type="domain" description="HTH cro/C1-type" evidence="1">
    <location>
        <begin position="8"/>
        <end position="62"/>
    </location>
</feature>